<proteinExistence type="predicted"/>
<dbReference type="SMART" id="SM00422">
    <property type="entry name" value="HTH_MERR"/>
    <property type="match status" value="1"/>
</dbReference>
<name>A0ABV1SC48_9RHOB</name>
<dbReference type="RefSeq" id="WP_350934364.1">
    <property type="nucleotide sequence ID" value="NZ_JAYWLC010000001.1"/>
</dbReference>
<protein>
    <submittedName>
        <fullName evidence="3">MerR family transcriptional regulator</fullName>
    </submittedName>
</protein>
<evidence type="ECO:0000313" key="4">
    <source>
        <dbReference type="Proteomes" id="UP001438953"/>
    </source>
</evidence>
<feature type="region of interest" description="Disordered" evidence="1">
    <location>
        <begin position="127"/>
        <end position="285"/>
    </location>
</feature>
<evidence type="ECO:0000313" key="3">
    <source>
        <dbReference type="EMBL" id="MER5170464.1"/>
    </source>
</evidence>
<organism evidence="3 4">
    <name type="scientific">Thioclava kandeliae</name>
    <dbReference type="NCBI Taxonomy" id="3070818"/>
    <lineage>
        <taxon>Bacteria</taxon>
        <taxon>Pseudomonadati</taxon>
        <taxon>Pseudomonadota</taxon>
        <taxon>Alphaproteobacteria</taxon>
        <taxon>Rhodobacterales</taxon>
        <taxon>Paracoccaceae</taxon>
        <taxon>Thioclava</taxon>
    </lineage>
</organism>
<dbReference type="SUPFAM" id="SSF46955">
    <property type="entry name" value="Putative DNA-binding domain"/>
    <property type="match status" value="1"/>
</dbReference>
<dbReference type="Proteomes" id="UP001438953">
    <property type="component" value="Unassembled WGS sequence"/>
</dbReference>
<dbReference type="EMBL" id="JAYWLC010000001">
    <property type="protein sequence ID" value="MER5170464.1"/>
    <property type="molecule type" value="Genomic_DNA"/>
</dbReference>
<accession>A0ABV1SC48</accession>
<feature type="compositionally biased region" description="Low complexity" evidence="1">
    <location>
        <begin position="219"/>
        <end position="234"/>
    </location>
</feature>
<gene>
    <name evidence="3" type="ORF">VSX56_01640</name>
</gene>
<dbReference type="PROSITE" id="PS50937">
    <property type="entry name" value="HTH_MERR_2"/>
    <property type="match status" value="1"/>
</dbReference>
<feature type="compositionally biased region" description="Acidic residues" evidence="1">
    <location>
        <begin position="158"/>
        <end position="168"/>
    </location>
</feature>
<evidence type="ECO:0000256" key="1">
    <source>
        <dbReference type="SAM" id="MobiDB-lite"/>
    </source>
</evidence>
<dbReference type="Gene3D" id="1.10.1660.10">
    <property type="match status" value="1"/>
</dbReference>
<dbReference type="CDD" id="cd04765">
    <property type="entry name" value="HTH_MlrA-like_sg2"/>
    <property type="match status" value="1"/>
</dbReference>
<dbReference type="InterPro" id="IPR000551">
    <property type="entry name" value="MerR-type_HTH_dom"/>
</dbReference>
<feature type="domain" description="HTH merR-type" evidence="2">
    <location>
        <begin position="10"/>
        <end position="78"/>
    </location>
</feature>
<dbReference type="Pfam" id="PF13411">
    <property type="entry name" value="MerR_1"/>
    <property type="match status" value="1"/>
</dbReference>
<keyword evidence="4" id="KW-1185">Reference proteome</keyword>
<evidence type="ECO:0000259" key="2">
    <source>
        <dbReference type="PROSITE" id="PS50937"/>
    </source>
</evidence>
<reference evidence="3 4" key="1">
    <citation type="submission" date="2024-01" db="EMBL/GenBank/DDBJ databases">
        <authorList>
            <person name="Deng Y."/>
            <person name="Su J."/>
        </authorList>
    </citation>
    <scope>NUCLEOTIDE SEQUENCE [LARGE SCALE GENOMIC DNA]</scope>
    <source>
        <strain evidence="3 4">CPCC 100088</strain>
    </source>
</reference>
<feature type="compositionally biased region" description="Low complexity" evidence="1">
    <location>
        <begin position="242"/>
        <end position="251"/>
    </location>
</feature>
<sequence length="330" mass="35901">MAKSADAFRTISETSEIVGVPSHVLRFWEGKFPQIKPTKRAGNRRYYRPDDIALLCGIRQLLHEDGLTIRGAQKVLKEQGIRHVSDLGRERLEVAEPLMEPSENLLAEREATEADAVSDSMPVLSADDEVPQTAPVEDGAPHQPHSFLPEFDPLPGEEVMDSVPEDTAEAAPGMHDADSPSDLPPSFDDVWAQTPLFDDEPEEEDFSPLIEDETDAPETEAAAGDDAARGAETAPVEASVDAPVPQAEAVVPPAPRPSPEQSAAALAEISAPQASAEEPDHLPPTRISVVVARISTIRPEQMTRTEQVALRRAADKLHALRRELSREIRP</sequence>
<feature type="compositionally biased region" description="Low complexity" evidence="1">
    <location>
        <begin position="180"/>
        <end position="189"/>
    </location>
</feature>
<reference evidence="3 4" key="2">
    <citation type="submission" date="2024-06" db="EMBL/GenBank/DDBJ databases">
        <title>Thioclava kandeliae sp. nov. from a rhizosphere soil sample of Kandelia candel in a mangrove.</title>
        <authorList>
            <person name="Mu T."/>
        </authorList>
    </citation>
    <scope>NUCLEOTIDE SEQUENCE [LARGE SCALE GENOMIC DNA]</scope>
    <source>
        <strain evidence="3 4">CPCC 100088</strain>
    </source>
</reference>
<feature type="compositionally biased region" description="Acidic residues" evidence="1">
    <location>
        <begin position="197"/>
        <end position="218"/>
    </location>
</feature>
<comment type="caution">
    <text evidence="3">The sequence shown here is derived from an EMBL/GenBank/DDBJ whole genome shotgun (WGS) entry which is preliminary data.</text>
</comment>
<dbReference type="InterPro" id="IPR009061">
    <property type="entry name" value="DNA-bd_dom_put_sf"/>
</dbReference>